<reference evidence="1 2" key="1">
    <citation type="submission" date="2024-11" db="EMBL/GenBank/DDBJ databases">
        <authorList>
            <person name="Mikucki A.G."/>
            <person name="Kahler C.M."/>
        </authorList>
    </citation>
    <scope>NUCLEOTIDE SEQUENCE [LARGE SCALE GENOMIC DNA]</scope>
    <source>
        <strain evidence="1 2">EXNM717</strain>
    </source>
</reference>
<gene>
    <name evidence="1" type="ORF">ACI43T_05290</name>
</gene>
<dbReference type="EMBL" id="JBJGEB010000004">
    <property type="protein sequence ID" value="MFK7641914.1"/>
    <property type="molecule type" value="Genomic_DNA"/>
</dbReference>
<organism evidence="1 2">
    <name type="scientific">Neisseria oralis</name>
    <dbReference type="NCBI Taxonomy" id="1107316"/>
    <lineage>
        <taxon>Bacteria</taxon>
        <taxon>Pseudomonadati</taxon>
        <taxon>Pseudomonadota</taxon>
        <taxon>Betaproteobacteria</taxon>
        <taxon>Neisseriales</taxon>
        <taxon>Neisseriaceae</taxon>
        <taxon>Neisseria</taxon>
    </lineage>
</organism>
<comment type="caution">
    <text evidence="1">The sequence shown here is derived from an EMBL/GenBank/DDBJ whole genome shotgun (WGS) entry which is preliminary data.</text>
</comment>
<dbReference type="Proteomes" id="UP001621964">
    <property type="component" value="Unassembled WGS sequence"/>
</dbReference>
<dbReference type="RefSeq" id="WP_405385745.1">
    <property type="nucleotide sequence ID" value="NZ_JBJGEB010000004.1"/>
</dbReference>
<evidence type="ECO:0008006" key="3">
    <source>
        <dbReference type="Google" id="ProtNLM"/>
    </source>
</evidence>
<evidence type="ECO:0000313" key="2">
    <source>
        <dbReference type="Proteomes" id="UP001621964"/>
    </source>
</evidence>
<evidence type="ECO:0000313" key="1">
    <source>
        <dbReference type="EMBL" id="MFK7641914.1"/>
    </source>
</evidence>
<protein>
    <recommendedName>
        <fullName evidence="3">DUF4238 domain-containing protein</fullName>
    </recommendedName>
</protein>
<keyword evidence="2" id="KW-1185">Reference proteome</keyword>
<accession>A0ABW8Q300</accession>
<sequence length="368" mass="42049">MTRQAFILSDCEFSECGEKPYALLTANPTKEHHYIAQTEQRQHAHNPQVSPQNQNVYKLPLSMFREPAAARRSRSGDKVRGGNENRGAAASVNIIGNLAAKNLYTLTFVENTANQYNLESWFNRHESGYEEACNHLRTLPECRLKTGEPDTVKVPEALWRILRLKFLGILRNPHNHKNLFAHRLHEAVRARLPEVGFEFVRLISKRDPSRIEAIMQNYRFSFLGYVDWLAGLYGMLSEGVAQPSLFERLFCTIFAEPDAVKIELFRYAENEGLCLFGDSSFCLQASPKLISVGVNISHDMFAVVHLQTDRWLAFKNTFHHDAPKLEGRVRIIDGDQTQRLMFNRLTISQAHEAVFGRSPNAEDYLEAV</sequence>
<name>A0ABW8Q300_9NEIS</name>
<proteinExistence type="predicted"/>